<comment type="caution">
    <text evidence="2">The sequence shown here is derived from an EMBL/GenBank/DDBJ whole genome shotgun (WGS) entry which is preliminary data.</text>
</comment>
<feature type="region of interest" description="Disordered" evidence="1">
    <location>
        <begin position="240"/>
        <end position="266"/>
    </location>
</feature>
<dbReference type="Proteomes" id="UP000779233">
    <property type="component" value="Unassembled WGS sequence"/>
</dbReference>
<sequence>MAELSMDINQWKAEYPFLENAWKKYEEFEKLVEVKEGFDKNYIQNCAFIIGTLGTDTKKYLSFCEKLLRNLEPYKDNQIISEPNDKSCKSLQSWIYYLKMKYSIPNKLIQECYRISETRYGVRVNNHICPYSPYEEVVNVEKDMPKINIFVDNISTIQNILKDNTNNYNHLGKQFLKECFKIYNKINDDYCSSGKNSDTINICLQLKEFKSHYDTLKSTLSEMPEDKMSLNADVIQIQDNSPLNEGNKESVSDEDQNTGSSVPSSTTTALCTVAGVSSTLALLYKFTPAGRWINFGLRGGRRGINKDLHGYEGNEILFDAKAHSKFNSYNIGYKAA</sequence>
<proteinExistence type="predicted"/>
<dbReference type="AlphaFoldDB" id="A0A8S4H891"/>
<evidence type="ECO:0000313" key="2">
    <source>
        <dbReference type="EMBL" id="CAG9474694.1"/>
    </source>
</evidence>
<organism evidence="2 3">
    <name type="scientific">Plasmodium vivax</name>
    <name type="common">malaria parasite P. vivax</name>
    <dbReference type="NCBI Taxonomy" id="5855"/>
    <lineage>
        <taxon>Eukaryota</taxon>
        <taxon>Sar</taxon>
        <taxon>Alveolata</taxon>
        <taxon>Apicomplexa</taxon>
        <taxon>Aconoidasida</taxon>
        <taxon>Haemosporida</taxon>
        <taxon>Plasmodiidae</taxon>
        <taxon>Plasmodium</taxon>
        <taxon>Plasmodium (Plasmodium)</taxon>
    </lineage>
</organism>
<reference evidence="2" key="1">
    <citation type="submission" date="2021-09" db="EMBL/GenBank/DDBJ databases">
        <authorList>
            <consortium name="Pathogen Informatics"/>
        </authorList>
    </citation>
    <scope>NUCLEOTIDE SEQUENCE</scope>
    <source>
        <strain evidence="2">PvW1</strain>
    </source>
</reference>
<name>A0A8S4H891_PLAVI</name>
<dbReference type="VEuPathDB" id="PlasmoDB:PVPAM_100005900"/>
<gene>
    <name evidence="2" type="ORF">PVW1_100024000</name>
</gene>
<accession>A0A8S4H891</accession>
<protein>
    <submittedName>
        <fullName evidence="2">(malaria parasite P. vivax) hypothetical protein</fullName>
    </submittedName>
</protein>
<evidence type="ECO:0000256" key="1">
    <source>
        <dbReference type="SAM" id="MobiDB-lite"/>
    </source>
</evidence>
<dbReference type="EMBL" id="CAJZCX010000005">
    <property type="protein sequence ID" value="CAG9474694.1"/>
    <property type="molecule type" value="Genomic_DNA"/>
</dbReference>
<evidence type="ECO:0000313" key="3">
    <source>
        <dbReference type="Proteomes" id="UP000779233"/>
    </source>
</evidence>
<feature type="compositionally biased region" description="Polar residues" evidence="1">
    <location>
        <begin position="257"/>
        <end position="266"/>
    </location>
</feature>